<evidence type="ECO:0000313" key="1">
    <source>
        <dbReference type="EMBL" id="UWX54367.1"/>
    </source>
</evidence>
<dbReference type="Proteomes" id="UP001059209">
    <property type="component" value="Chromosome"/>
</dbReference>
<organism evidence="1 2">
    <name type="scientific">Maribacter litopenaei</name>
    <dbReference type="NCBI Taxonomy" id="2976127"/>
    <lineage>
        <taxon>Bacteria</taxon>
        <taxon>Pseudomonadati</taxon>
        <taxon>Bacteroidota</taxon>
        <taxon>Flavobacteriia</taxon>
        <taxon>Flavobacteriales</taxon>
        <taxon>Flavobacteriaceae</taxon>
        <taxon>Maribacter</taxon>
    </lineage>
</organism>
<dbReference type="EMBL" id="CP104205">
    <property type="protein sequence ID" value="UWX54367.1"/>
    <property type="molecule type" value="Genomic_DNA"/>
</dbReference>
<protein>
    <recommendedName>
        <fullName evidence="3">DUF4136 domain-containing protein</fullName>
    </recommendedName>
</protein>
<evidence type="ECO:0000313" key="2">
    <source>
        <dbReference type="Proteomes" id="UP001059209"/>
    </source>
</evidence>
<dbReference type="RefSeq" id="WP_260572227.1">
    <property type="nucleotide sequence ID" value="NZ_CP104205.1"/>
</dbReference>
<sequence length="179" mass="20286">MKVKLLLTIFGTIFFLNCTYKGDEKASTLALVPENSPVIIKINDFDTFTSEIKENEILKSFQNSDRIAQLANRLKPLKYVKSQLGGYLAITDHPKKDFDFVYIPTDSLPQIVLDSTTNKIVEKIVKGDLEFSRYEIDGSIFYTSIIQNKEIVGSSESAIEMVSESIRRSVSRKKAFCKI</sequence>
<evidence type="ECO:0008006" key="3">
    <source>
        <dbReference type="Google" id="ProtNLM"/>
    </source>
</evidence>
<accession>A0ABY5Y5Q7</accession>
<reference evidence="1" key="1">
    <citation type="submission" date="2022-09" db="EMBL/GenBank/DDBJ databases">
        <title>Maribacter litopenaei sp. nov., isolated from the intestinal tract of the Pacific White Shrimp, Litopenaeus vannamei.</title>
        <authorList>
            <person name="Kim S.Y."/>
            <person name="Hwang C.Y."/>
        </authorList>
    </citation>
    <scope>NUCLEOTIDE SEQUENCE</scope>
    <source>
        <strain evidence="1">HL-LV01</strain>
    </source>
</reference>
<gene>
    <name evidence="1" type="ORF">NYZ99_15690</name>
</gene>
<keyword evidence="2" id="KW-1185">Reference proteome</keyword>
<proteinExistence type="predicted"/>
<name>A0ABY5Y5Q7_9FLAO</name>